<dbReference type="GO" id="GO:0015288">
    <property type="term" value="F:porin activity"/>
    <property type="evidence" value="ECO:0007669"/>
    <property type="project" value="TreeGrafter"/>
</dbReference>
<evidence type="ECO:0000256" key="6">
    <source>
        <dbReference type="ARBA" id="ARBA00023136"/>
    </source>
</evidence>
<dbReference type="GO" id="GO:0009279">
    <property type="term" value="C:cell outer membrane"/>
    <property type="evidence" value="ECO:0007669"/>
    <property type="project" value="UniProtKB-SubCell"/>
</dbReference>
<name>A0A419W5B1_9BACT</name>
<gene>
    <name evidence="9" type="ORF">BC643_0974</name>
</gene>
<dbReference type="Proteomes" id="UP000283387">
    <property type="component" value="Unassembled WGS sequence"/>
</dbReference>
<dbReference type="EMBL" id="RAPN01000001">
    <property type="protein sequence ID" value="RKD90633.1"/>
    <property type="molecule type" value="Genomic_DNA"/>
</dbReference>
<comment type="similarity">
    <text evidence="2">Belongs to the outer membrane factor (OMF) (TC 1.B.17) family.</text>
</comment>
<dbReference type="InterPro" id="IPR051906">
    <property type="entry name" value="TolC-like"/>
</dbReference>
<accession>A0A419W5B1</accession>
<evidence type="ECO:0000256" key="3">
    <source>
        <dbReference type="ARBA" id="ARBA00022448"/>
    </source>
</evidence>
<protein>
    <submittedName>
        <fullName evidence="9">Outer membrane protein TolC</fullName>
    </submittedName>
</protein>
<feature type="signal peptide" evidence="8">
    <location>
        <begin position="1"/>
        <end position="28"/>
    </location>
</feature>
<dbReference type="Pfam" id="PF02321">
    <property type="entry name" value="OEP"/>
    <property type="match status" value="1"/>
</dbReference>
<keyword evidence="4" id="KW-1134">Transmembrane beta strand</keyword>
<comment type="caution">
    <text evidence="9">The sequence shown here is derived from an EMBL/GenBank/DDBJ whole genome shotgun (WGS) entry which is preliminary data.</text>
</comment>
<evidence type="ECO:0000256" key="2">
    <source>
        <dbReference type="ARBA" id="ARBA00007613"/>
    </source>
</evidence>
<proteinExistence type="inferred from homology"/>
<feature type="chain" id="PRO_5019235021" evidence="8">
    <location>
        <begin position="29"/>
        <end position="467"/>
    </location>
</feature>
<evidence type="ECO:0000256" key="1">
    <source>
        <dbReference type="ARBA" id="ARBA00004442"/>
    </source>
</evidence>
<evidence type="ECO:0000256" key="4">
    <source>
        <dbReference type="ARBA" id="ARBA00022452"/>
    </source>
</evidence>
<evidence type="ECO:0000313" key="10">
    <source>
        <dbReference type="Proteomes" id="UP000283387"/>
    </source>
</evidence>
<dbReference type="PANTHER" id="PTHR30026:SF20">
    <property type="entry name" value="OUTER MEMBRANE PROTEIN TOLC"/>
    <property type="match status" value="1"/>
</dbReference>
<keyword evidence="3" id="KW-0813">Transport</keyword>
<dbReference type="InterPro" id="IPR003423">
    <property type="entry name" value="OMP_efflux"/>
</dbReference>
<evidence type="ECO:0000256" key="7">
    <source>
        <dbReference type="ARBA" id="ARBA00023237"/>
    </source>
</evidence>
<keyword evidence="5" id="KW-0812">Transmembrane</keyword>
<evidence type="ECO:0000256" key="5">
    <source>
        <dbReference type="ARBA" id="ARBA00022692"/>
    </source>
</evidence>
<keyword evidence="7" id="KW-0998">Cell outer membrane</keyword>
<evidence type="ECO:0000256" key="8">
    <source>
        <dbReference type="SAM" id="SignalP"/>
    </source>
</evidence>
<organism evidence="9 10">
    <name type="scientific">Mangrovibacterium diazotrophicum</name>
    <dbReference type="NCBI Taxonomy" id="1261403"/>
    <lineage>
        <taxon>Bacteria</taxon>
        <taxon>Pseudomonadati</taxon>
        <taxon>Bacteroidota</taxon>
        <taxon>Bacteroidia</taxon>
        <taxon>Marinilabiliales</taxon>
        <taxon>Prolixibacteraceae</taxon>
        <taxon>Mangrovibacterium</taxon>
    </lineage>
</organism>
<dbReference type="SUPFAM" id="SSF56954">
    <property type="entry name" value="Outer membrane efflux proteins (OEP)"/>
    <property type="match status" value="1"/>
</dbReference>
<evidence type="ECO:0000313" key="9">
    <source>
        <dbReference type="EMBL" id="RKD90633.1"/>
    </source>
</evidence>
<sequence length="467" mass="52984">MKSRKARTIMKLKLLVLIFLFAIPGVEAQDQQKMNISQMLEFATKNNYDLREAKFNQMQSELSVRETKAHGLPKVDGEMDYKNYLSLPTIILPGELTGVSGAPDIEAQFGKKHNLDASIQYSQLLFSLKYVNSVKTTEKVQEIRGLEVEKSKEELVQLLYSEYYNLLAIYKNLEIIEGNMESLQLNRQTVSAMVTSGVALQTDLDKIDVSYANLEASRENVLSGIKVQTNNLKYIIGMEPDVQLEVDTTGFSQQFANAQFINKYQDGDFDADNLIEVEILNKNLELNDRQIKLAKSEVTPTVSFYGSYIYQAQRDEFNLFKSGENWFNTNLIGVKATIPIFSGLGNKVKVNQAKIDLEITQDKLAKAKQGLNLKYQNAMNTYQSSLKNCRIQTKNVALAENVKKQEEVKYKEGIGTLTDYLISETDYRNAQINFVQNFLNMKKAEIDVLKAKGLLTSYAHINQDNPQ</sequence>
<dbReference type="GO" id="GO:0015562">
    <property type="term" value="F:efflux transmembrane transporter activity"/>
    <property type="evidence" value="ECO:0007669"/>
    <property type="project" value="InterPro"/>
</dbReference>
<dbReference type="PANTHER" id="PTHR30026">
    <property type="entry name" value="OUTER MEMBRANE PROTEIN TOLC"/>
    <property type="match status" value="1"/>
</dbReference>
<keyword evidence="6" id="KW-0472">Membrane</keyword>
<keyword evidence="8" id="KW-0732">Signal</keyword>
<dbReference type="AlphaFoldDB" id="A0A419W5B1"/>
<comment type="subcellular location">
    <subcellularLocation>
        <location evidence="1">Cell outer membrane</location>
    </subcellularLocation>
</comment>
<keyword evidence="10" id="KW-1185">Reference proteome</keyword>
<dbReference type="Gene3D" id="1.20.1600.10">
    <property type="entry name" value="Outer membrane efflux proteins (OEP)"/>
    <property type="match status" value="1"/>
</dbReference>
<reference evidence="9 10" key="1">
    <citation type="submission" date="2018-09" db="EMBL/GenBank/DDBJ databases">
        <title>Genomic Encyclopedia of Archaeal and Bacterial Type Strains, Phase II (KMG-II): from individual species to whole genera.</title>
        <authorList>
            <person name="Goeker M."/>
        </authorList>
    </citation>
    <scope>NUCLEOTIDE SEQUENCE [LARGE SCALE GENOMIC DNA]</scope>
    <source>
        <strain evidence="9 10">DSM 27148</strain>
    </source>
</reference>
<dbReference type="OrthoDB" id="367883at2"/>
<dbReference type="GO" id="GO:1990281">
    <property type="term" value="C:efflux pump complex"/>
    <property type="evidence" value="ECO:0007669"/>
    <property type="project" value="TreeGrafter"/>
</dbReference>